<accession>A0A4Z2FRC8</accession>
<comment type="caution">
    <text evidence="2">The sequence shown here is derived from an EMBL/GenBank/DDBJ whole genome shotgun (WGS) entry which is preliminary data.</text>
</comment>
<feature type="compositionally biased region" description="Polar residues" evidence="1">
    <location>
        <begin position="34"/>
        <end position="48"/>
    </location>
</feature>
<feature type="region of interest" description="Disordered" evidence="1">
    <location>
        <begin position="33"/>
        <end position="62"/>
    </location>
</feature>
<name>A0A4Z2FRC8_9TELE</name>
<sequence>MEIKFSNRSVRLDTCLIGGRRSARCNVLIPSSYRRGSSAASQHANGPGSSRADPEPFGQRYF</sequence>
<evidence type="ECO:0000313" key="2">
    <source>
        <dbReference type="EMBL" id="TNN43475.1"/>
    </source>
</evidence>
<protein>
    <submittedName>
        <fullName evidence="2">Uncharacterized protein</fullName>
    </submittedName>
</protein>
<dbReference type="Proteomes" id="UP000314294">
    <property type="component" value="Unassembled WGS sequence"/>
</dbReference>
<dbReference type="AlphaFoldDB" id="A0A4Z2FRC8"/>
<evidence type="ECO:0000313" key="3">
    <source>
        <dbReference type="Proteomes" id="UP000314294"/>
    </source>
</evidence>
<keyword evidence="3" id="KW-1185">Reference proteome</keyword>
<reference evidence="2 3" key="1">
    <citation type="submission" date="2019-03" db="EMBL/GenBank/DDBJ databases">
        <title>First draft genome of Liparis tanakae, snailfish: a comprehensive survey of snailfish specific genes.</title>
        <authorList>
            <person name="Kim W."/>
            <person name="Song I."/>
            <person name="Jeong J.-H."/>
            <person name="Kim D."/>
            <person name="Kim S."/>
            <person name="Ryu S."/>
            <person name="Song J.Y."/>
            <person name="Lee S.K."/>
        </authorList>
    </citation>
    <scope>NUCLEOTIDE SEQUENCE [LARGE SCALE GENOMIC DNA]</scope>
    <source>
        <tissue evidence="2">Muscle</tissue>
    </source>
</reference>
<proteinExistence type="predicted"/>
<dbReference type="EMBL" id="SRLO01000963">
    <property type="protein sequence ID" value="TNN43475.1"/>
    <property type="molecule type" value="Genomic_DNA"/>
</dbReference>
<organism evidence="2 3">
    <name type="scientific">Liparis tanakae</name>
    <name type="common">Tanaka's snailfish</name>
    <dbReference type="NCBI Taxonomy" id="230148"/>
    <lineage>
        <taxon>Eukaryota</taxon>
        <taxon>Metazoa</taxon>
        <taxon>Chordata</taxon>
        <taxon>Craniata</taxon>
        <taxon>Vertebrata</taxon>
        <taxon>Euteleostomi</taxon>
        <taxon>Actinopterygii</taxon>
        <taxon>Neopterygii</taxon>
        <taxon>Teleostei</taxon>
        <taxon>Neoteleostei</taxon>
        <taxon>Acanthomorphata</taxon>
        <taxon>Eupercaria</taxon>
        <taxon>Perciformes</taxon>
        <taxon>Cottioidei</taxon>
        <taxon>Cottales</taxon>
        <taxon>Liparidae</taxon>
        <taxon>Liparis</taxon>
    </lineage>
</organism>
<evidence type="ECO:0000256" key="1">
    <source>
        <dbReference type="SAM" id="MobiDB-lite"/>
    </source>
</evidence>
<gene>
    <name evidence="2" type="ORF">EYF80_046333</name>
</gene>